<feature type="region of interest" description="Disordered" evidence="2">
    <location>
        <begin position="66"/>
        <end position="91"/>
    </location>
</feature>
<organism evidence="3 4">
    <name type="scientific">Martelella radicis</name>
    <dbReference type="NCBI Taxonomy" id="1397476"/>
    <lineage>
        <taxon>Bacteria</taxon>
        <taxon>Pseudomonadati</taxon>
        <taxon>Pseudomonadota</taxon>
        <taxon>Alphaproteobacteria</taxon>
        <taxon>Hyphomicrobiales</taxon>
        <taxon>Aurantimonadaceae</taxon>
        <taxon>Martelella</taxon>
    </lineage>
</organism>
<protein>
    <submittedName>
        <fullName evidence="3">Uncharacterized protein</fullName>
    </submittedName>
</protein>
<dbReference type="RefSeq" id="WP_183488125.1">
    <property type="nucleotide sequence ID" value="NZ_JACIDZ010000011.1"/>
</dbReference>
<dbReference type="Proteomes" id="UP000530571">
    <property type="component" value="Unassembled WGS sequence"/>
</dbReference>
<reference evidence="3 4" key="1">
    <citation type="submission" date="2020-08" db="EMBL/GenBank/DDBJ databases">
        <title>Genomic Encyclopedia of Type Strains, Phase IV (KMG-IV): sequencing the most valuable type-strain genomes for metagenomic binning, comparative biology and taxonomic classification.</title>
        <authorList>
            <person name="Goeker M."/>
        </authorList>
    </citation>
    <scope>NUCLEOTIDE SEQUENCE [LARGE SCALE GENOMIC DNA]</scope>
    <source>
        <strain evidence="3 4">DSM 28101</strain>
    </source>
</reference>
<feature type="region of interest" description="Disordered" evidence="2">
    <location>
        <begin position="279"/>
        <end position="306"/>
    </location>
</feature>
<gene>
    <name evidence="3" type="ORF">GGR30_003240</name>
</gene>
<keyword evidence="4" id="KW-1185">Reference proteome</keyword>
<evidence type="ECO:0000256" key="1">
    <source>
        <dbReference type="SAM" id="Coils"/>
    </source>
</evidence>
<name>A0A7W6PCC6_9HYPH</name>
<proteinExistence type="predicted"/>
<sequence length="306" mass="35350">MADSFAPSAALLRSSIVARGWTGDGELAHAYETGKAHTWRAFHGPRNVGGRRPGRFIEKDRLRVASPDRDASRRRKRSWAGSSRLPKEMREEFTEGERAALSIVAEQVKRNGLCDLPIDKIAALAGVSRTTCQNAFRKARSGASPYIAIQERPRPGRKNLTNIIRIVSQEWKRWLKNLIGFKKLNPSKTKNNNTTNNRREERPKEAFEWKRWRQPDDFASQRQDDGNVRHECHELHERLDREREVRERLEHELSEVREMGRDPNYAAAVRQRQARAIRNLRGEPELDPEDSGPIVDIDRDGYRFAD</sequence>
<feature type="compositionally biased region" description="Basic and acidic residues" evidence="2">
    <location>
        <begin position="296"/>
        <end position="306"/>
    </location>
</feature>
<dbReference type="EMBL" id="JACIDZ010000011">
    <property type="protein sequence ID" value="MBB4123297.1"/>
    <property type="molecule type" value="Genomic_DNA"/>
</dbReference>
<evidence type="ECO:0000313" key="3">
    <source>
        <dbReference type="EMBL" id="MBB4123297.1"/>
    </source>
</evidence>
<keyword evidence="1" id="KW-0175">Coiled coil</keyword>
<accession>A0A7W6PCC6</accession>
<comment type="caution">
    <text evidence="3">The sequence shown here is derived from an EMBL/GenBank/DDBJ whole genome shotgun (WGS) entry which is preliminary data.</text>
</comment>
<evidence type="ECO:0000313" key="4">
    <source>
        <dbReference type="Proteomes" id="UP000530571"/>
    </source>
</evidence>
<evidence type="ECO:0000256" key="2">
    <source>
        <dbReference type="SAM" id="MobiDB-lite"/>
    </source>
</evidence>
<feature type="region of interest" description="Disordered" evidence="2">
    <location>
        <begin position="185"/>
        <end position="205"/>
    </location>
</feature>
<feature type="coiled-coil region" evidence="1">
    <location>
        <begin position="232"/>
        <end position="259"/>
    </location>
</feature>
<dbReference type="AlphaFoldDB" id="A0A7W6PCC6"/>